<dbReference type="InterPro" id="IPR011009">
    <property type="entry name" value="Kinase-like_dom_sf"/>
</dbReference>
<organism evidence="1 2">
    <name type="scientific">Armillaria borealis</name>
    <dbReference type="NCBI Taxonomy" id="47425"/>
    <lineage>
        <taxon>Eukaryota</taxon>
        <taxon>Fungi</taxon>
        <taxon>Dikarya</taxon>
        <taxon>Basidiomycota</taxon>
        <taxon>Agaricomycotina</taxon>
        <taxon>Agaricomycetes</taxon>
        <taxon>Agaricomycetidae</taxon>
        <taxon>Agaricales</taxon>
        <taxon>Marasmiineae</taxon>
        <taxon>Physalacriaceae</taxon>
        <taxon>Armillaria</taxon>
    </lineage>
</organism>
<dbReference type="SUPFAM" id="SSF56112">
    <property type="entry name" value="Protein kinase-like (PK-like)"/>
    <property type="match status" value="1"/>
</dbReference>
<name>A0AA39MWA8_9AGAR</name>
<dbReference type="Proteomes" id="UP001175226">
    <property type="component" value="Unassembled WGS sequence"/>
</dbReference>
<dbReference type="EMBL" id="JAUEPT010000008">
    <property type="protein sequence ID" value="KAK0449416.1"/>
    <property type="molecule type" value="Genomic_DNA"/>
</dbReference>
<accession>A0AA39MWA8</accession>
<dbReference type="PANTHER" id="PTHR37171:SF1">
    <property type="entry name" value="SERINE_THREONINE-PROTEIN KINASE YRZF-RELATED"/>
    <property type="match status" value="1"/>
</dbReference>
<dbReference type="PANTHER" id="PTHR37171">
    <property type="entry name" value="SERINE/THREONINE-PROTEIN KINASE YRZF-RELATED"/>
    <property type="match status" value="1"/>
</dbReference>
<evidence type="ECO:0000313" key="1">
    <source>
        <dbReference type="EMBL" id="KAK0449416.1"/>
    </source>
</evidence>
<dbReference type="AlphaFoldDB" id="A0AA39MWA8"/>
<evidence type="ECO:0000313" key="2">
    <source>
        <dbReference type="Proteomes" id="UP001175226"/>
    </source>
</evidence>
<comment type="caution">
    <text evidence="1">The sequence shown here is derived from an EMBL/GenBank/DDBJ whole genome shotgun (WGS) entry which is preliminary data.</text>
</comment>
<reference evidence="1" key="1">
    <citation type="submission" date="2023-06" db="EMBL/GenBank/DDBJ databases">
        <authorList>
            <consortium name="Lawrence Berkeley National Laboratory"/>
            <person name="Ahrendt S."/>
            <person name="Sahu N."/>
            <person name="Indic B."/>
            <person name="Wong-Bajracharya J."/>
            <person name="Merenyi Z."/>
            <person name="Ke H.-M."/>
            <person name="Monk M."/>
            <person name="Kocsube S."/>
            <person name="Drula E."/>
            <person name="Lipzen A."/>
            <person name="Balint B."/>
            <person name="Henrissat B."/>
            <person name="Andreopoulos B."/>
            <person name="Martin F.M."/>
            <person name="Harder C.B."/>
            <person name="Rigling D."/>
            <person name="Ford K.L."/>
            <person name="Foster G.D."/>
            <person name="Pangilinan J."/>
            <person name="Papanicolaou A."/>
            <person name="Barry K."/>
            <person name="LaButti K."/>
            <person name="Viragh M."/>
            <person name="Koriabine M."/>
            <person name="Yan M."/>
            <person name="Riley R."/>
            <person name="Champramary S."/>
            <person name="Plett K.L."/>
            <person name="Tsai I.J."/>
            <person name="Slot J."/>
            <person name="Sipos G."/>
            <person name="Plett J."/>
            <person name="Nagy L.G."/>
            <person name="Grigoriev I.V."/>
        </authorList>
    </citation>
    <scope>NUCLEOTIDE SEQUENCE</scope>
    <source>
        <strain evidence="1">FPL87.14</strain>
    </source>
</reference>
<gene>
    <name evidence="1" type="ORF">EV421DRAFT_1781805</name>
</gene>
<evidence type="ECO:0008006" key="3">
    <source>
        <dbReference type="Google" id="ProtNLM"/>
    </source>
</evidence>
<proteinExistence type="predicted"/>
<sequence>MHGGDIELLESDCGTLASSPITRFNQIHGGASGPLRANLFWGDHFSQHCQILCLAPTLVGRDIVVQSEIHSSVDVYTYLVNVRGLETGRKLVLKVFLFEAYAQAEFSAYMALEALQGSIVPACYGLGYVSDQPWILLEYINPPPSYMSFSDLKQISRPHRGKVIHAVKMLHQFGYRHGELLDDNIIWTMDEDPVIIDLVGAKRHRCGSECRELEDVRQYLGLTRHDAEIWSLVVRPTREQEAGMFVGDTQLAQDVVVD</sequence>
<protein>
    <recommendedName>
        <fullName evidence="3">Protein kinase domain-containing protein</fullName>
    </recommendedName>
</protein>
<keyword evidence="2" id="KW-1185">Reference proteome</keyword>
<dbReference type="InterPro" id="IPR052396">
    <property type="entry name" value="Meiotic_Drive_Suppr_Kinase"/>
</dbReference>